<sequence length="434" mass="48868">MFGSVRLVQEVSRSASSSPTLTPTESTQVEDLSHHQQQQQQQQQQHTTTTTTTTTTNNTSETTPNIKVNSQPTLINNVIPIDYDNDIDDSHTQTNTDYNTNIDDHDSINNEPMTELTINKSQWTGLQKKTSITVPTQQVNYPVSLASYLPGITPGYANSRTTLPSWMVNNSTSTLNARSKRKHTRENSFYSIRQHKPKQPSLSTLEQEDVLNMQSMQQQQQQHVSVSAFTIGASPNNITSSSQQQQNTPLLTFNNNNNDDDNNNIKKMGSLMINDKFKPKSQKLLCLWPLPIITRYIIGISFLVSIMNFLGFFHLKCSSPSYVIHRLEIMNLLLSPFLFTGSLQTFLLFGWNILILGLFEESLAHMLGGTRRFVKVLVGIILSVCMIRQGIGYLFSKSTGFAVPSLFFSDSLHECNQGIKNIFYNSNLPVQTMN</sequence>
<keyword evidence="2" id="KW-0472">Membrane</keyword>
<feature type="transmembrane region" description="Helical" evidence="2">
    <location>
        <begin position="376"/>
        <end position="395"/>
    </location>
</feature>
<feature type="compositionally biased region" description="Low complexity" evidence="1">
    <location>
        <begin position="12"/>
        <end position="27"/>
    </location>
</feature>
<dbReference type="Proteomes" id="UP000646827">
    <property type="component" value="Unassembled WGS sequence"/>
</dbReference>
<comment type="caution">
    <text evidence="3">The sequence shown here is derived from an EMBL/GenBank/DDBJ whole genome shotgun (WGS) entry which is preliminary data.</text>
</comment>
<name>A0A8H7VCN4_9FUNG</name>
<feature type="compositionally biased region" description="Polar residues" evidence="1">
    <location>
        <begin position="57"/>
        <end position="71"/>
    </location>
</feature>
<feature type="transmembrane region" description="Helical" evidence="2">
    <location>
        <begin position="285"/>
        <end position="313"/>
    </location>
</feature>
<feature type="transmembrane region" description="Helical" evidence="2">
    <location>
        <begin position="333"/>
        <end position="355"/>
    </location>
</feature>
<evidence type="ECO:0000256" key="1">
    <source>
        <dbReference type="SAM" id="MobiDB-lite"/>
    </source>
</evidence>
<dbReference type="OrthoDB" id="3339358at2759"/>
<feature type="compositionally biased region" description="Low complexity" evidence="1">
    <location>
        <begin position="35"/>
        <end position="56"/>
    </location>
</feature>
<feature type="non-terminal residue" evidence="3">
    <location>
        <position position="434"/>
    </location>
</feature>
<organism evidence="3 4">
    <name type="scientific">Circinella minor</name>
    <dbReference type="NCBI Taxonomy" id="1195481"/>
    <lineage>
        <taxon>Eukaryota</taxon>
        <taxon>Fungi</taxon>
        <taxon>Fungi incertae sedis</taxon>
        <taxon>Mucoromycota</taxon>
        <taxon>Mucoromycotina</taxon>
        <taxon>Mucoromycetes</taxon>
        <taxon>Mucorales</taxon>
        <taxon>Lichtheimiaceae</taxon>
        <taxon>Circinella</taxon>
    </lineage>
</organism>
<protein>
    <submittedName>
        <fullName evidence="3">Uncharacterized protein</fullName>
    </submittedName>
</protein>
<keyword evidence="4" id="KW-1185">Reference proteome</keyword>
<proteinExistence type="predicted"/>
<keyword evidence="2" id="KW-0812">Transmembrane</keyword>
<dbReference type="EMBL" id="JAEPRB010000243">
    <property type="protein sequence ID" value="KAG2218241.1"/>
    <property type="molecule type" value="Genomic_DNA"/>
</dbReference>
<evidence type="ECO:0000313" key="3">
    <source>
        <dbReference type="EMBL" id="KAG2218241.1"/>
    </source>
</evidence>
<gene>
    <name evidence="3" type="ORF">INT45_002760</name>
</gene>
<accession>A0A8H7VCN4</accession>
<evidence type="ECO:0000256" key="2">
    <source>
        <dbReference type="SAM" id="Phobius"/>
    </source>
</evidence>
<feature type="region of interest" description="Disordered" evidence="1">
    <location>
        <begin position="1"/>
        <end position="71"/>
    </location>
</feature>
<keyword evidence="2" id="KW-1133">Transmembrane helix</keyword>
<reference evidence="3 4" key="1">
    <citation type="submission" date="2020-12" db="EMBL/GenBank/DDBJ databases">
        <title>Metabolic potential, ecology and presence of endohyphal bacteria is reflected in genomic diversity of Mucoromycotina.</title>
        <authorList>
            <person name="Muszewska A."/>
            <person name="Okrasinska A."/>
            <person name="Steczkiewicz K."/>
            <person name="Drgas O."/>
            <person name="Orlowska M."/>
            <person name="Perlinska-Lenart U."/>
            <person name="Aleksandrzak-Piekarczyk T."/>
            <person name="Szatraj K."/>
            <person name="Zielenkiewicz U."/>
            <person name="Pilsyk S."/>
            <person name="Malc E."/>
            <person name="Mieczkowski P."/>
            <person name="Kruszewska J.S."/>
            <person name="Biernat P."/>
            <person name="Pawlowska J."/>
        </authorList>
    </citation>
    <scope>NUCLEOTIDE SEQUENCE [LARGE SCALE GENOMIC DNA]</scope>
    <source>
        <strain evidence="3 4">CBS 142.35</strain>
    </source>
</reference>
<evidence type="ECO:0000313" key="4">
    <source>
        <dbReference type="Proteomes" id="UP000646827"/>
    </source>
</evidence>
<dbReference type="AlphaFoldDB" id="A0A8H7VCN4"/>